<evidence type="ECO:0000256" key="4">
    <source>
        <dbReference type="ARBA" id="ARBA00022989"/>
    </source>
</evidence>
<feature type="transmembrane region" description="Helical" evidence="6">
    <location>
        <begin position="274"/>
        <end position="295"/>
    </location>
</feature>
<evidence type="ECO:0000256" key="1">
    <source>
        <dbReference type="ARBA" id="ARBA00004651"/>
    </source>
</evidence>
<evidence type="ECO:0000313" key="7">
    <source>
        <dbReference type="EMBL" id="VAW17294.1"/>
    </source>
</evidence>
<name>A0A3B0U990_9ZZZZ</name>
<dbReference type="InterPro" id="IPR022791">
    <property type="entry name" value="L-PG_synthase/AglD"/>
</dbReference>
<dbReference type="PANTHER" id="PTHR39087">
    <property type="entry name" value="UPF0104 MEMBRANE PROTEIN MJ1595"/>
    <property type="match status" value="1"/>
</dbReference>
<dbReference type="AlphaFoldDB" id="A0A3B0U990"/>
<comment type="subcellular location">
    <subcellularLocation>
        <location evidence="1">Cell membrane</location>
        <topology evidence="1">Multi-pass membrane protein</topology>
    </subcellularLocation>
</comment>
<organism evidence="7">
    <name type="scientific">hydrothermal vent metagenome</name>
    <dbReference type="NCBI Taxonomy" id="652676"/>
    <lineage>
        <taxon>unclassified sequences</taxon>
        <taxon>metagenomes</taxon>
        <taxon>ecological metagenomes</taxon>
    </lineage>
</organism>
<feature type="transmembrane region" description="Helical" evidence="6">
    <location>
        <begin position="123"/>
        <end position="141"/>
    </location>
</feature>
<keyword evidence="5 6" id="KW-0472">Membrane</keyword>
<feature type="transmembrane region" description="Helical" evidence="6">
    <location>
        <begin position="216"/>
        <end position="238"/>
    </location>
</feature>
<dbReference type="GO" id="GO:0005886">
    <property type="term" value="C:plasma membrane"/>
    <property type="evidence" value="ECO:0007669"/>
    <property type="project" value="UniProtKB-SubCell"/>
</dbReference>
<dbReference type="Pfam" id="PF03706">
    <property type="entry name" value="LPG_synthase_TM"/>
    <property type="match status" value="1"/>
</dbReference>
<dbReference type="PANTHER" id="PTHR39087:SF2">
    <property type="entry name" value="UPF0104 MEMBRANE PROTEIN MJ1595"/>
    <property type="match status" value="1"/>
</dbReference>
<feature type="transmembrane region" description="Helical" evidence="6">
    <location>
        <begin position="244"/>
        <end position="262"/>
    </location>
</feature>
<keyword evidence="3 6" id="KW-0812">Transmembrane</keyword>
<reference evidence="7" key="1">
    <citation type="submission" date="2018-06" db="EMBL/GenBank/DDBJ databases">
        <authorList>
            <person name="Zhirakovskaya E."/>
        </authorList>
    </citation>
    <scope>NUCLEOTIDE SEQUENCE</scope>
</reference>
<feature type="transmembrane region" description="Helical" evidence="6">
    <location>
        <begin position="161"/>
        <end position="184"/>
    </location>
</feature>
<evidence type="ECO:0000256" key="2">
    <source>
        <dbReference type="ARBA" id="ARBA00022475"/>
    </source>
</evidence>
<sequence>MKKNIWQSIAGILIGGLFLYLTLRNKPLSEIVESIKNANLFWVILNSLILLLVFYLRAMRWKVLLENIDFHPKKKDVMYALTLAYFVNSFTPKFGEIARCTSLNKRSNIPISKSLGTVVSERIWDLLVLLAGLAAIFLLEIKRFGGIMSGVWAYIRSLFTNHLTIATITLGILLLGGYLFWVLFRKSNFIEKIRSFVKEIYETVKMTFKLKKANKFLFLTFLIWVSLIFMNITCLKALPETGDNSLYFATVILFVGGIGWALPSPGGIGTTHFIILQLFLAFGLSQGAGIAFGVLSNGLTFVYTILFGTIMVASGKILNLILRHSPKKG</sequence>
<accession>A0A3B0U990</accession>
<dbReference type="NCBIfam" id="TIGR00374">
    <property type="entry name" value="flippase-like domain"/>
    <property type="match status" value="1"/>
</dbReference>
<proteinExistence type="predicted"/>
<dbReference type="EMBL" id="UOEP01000072">
    <property type="protein sequence ID" value="VAW17294.1"/>
    <property type="molecule type" value="Genomic_DNA"/>
</dbReference>
<protein>
    <recommendedName>
        <fullName evidence="8">Dolichol-P-glucose synthetase</fullName>
    </recommendedName>
</protein>
<evidence type="ECO:0008006" key="8">
    <source>
        <dbReference type="Google" id="ProtNLM"/>
    </source>
</evidence>
<keyword evidence="2" id="KW-1003">Cell membrane</keyword>
<evidence type="ECO:0000256" key="5">
    <source>
        <dbReference type="ARBA" id="ARBA00023136"/>
    </source>
</evidence>
<gene>
    <name evidence="7" type="ORF">MNBD_BACTEROID01-246</name>
</gene>
<feature type="transmembrane region" description="Helical" evidence="6">
    <location>
        <begin position="301"/>
        <end position="322"/>
    </location>
</feature>
<keyword evidence="4 6" id="KW-1133">Transmembrane helix</keyword>
<evidence type="ECO:0000256" key="3">
    <source>
        <dbReference type="ARBA" id="ARBA00022692"/>
    </source>
</evidence>
<feature type="transmembrane region" description="Helical" evidence="6">
    <location>
        <begin position="40"/>
        <end position="58"/>
    </location>
</feature>
<evidence type="ECO:0000256" key="6">
    <source>
        <dbReference type="SAM" id="Phobius"/>
    </source>
</evidence>